<keyword evidence="2" id="KW-0472">Membrane</keyword>
<feature type="region of interest" description="Disordered" evidence="1">
    <location>
        <begin position="109"/>
        <end position="167"/>
    </location>
</feature>
<dbReference type="KEGG" id="peh:Spb1_34360"/>
<protein>
    <recommendedName>
        <fullName evidence="5">Carboxypeptidase regulatory-like domain-containing protein</fullName>
    </recommendedName>
</protein>
<evidence type="ECO:0000313" key="4">
    <source>
        <dbReference type="Proteomes" id="UP000315349"/>
    </source>
</evidence>
<dbReference type="Proteomes" id="UP000315349">
    <property type="component" value="Chromosome"/>
</dbReference>
<sequence length="167" mass="17944">MVNRRNSSVKRIKFDKRSRELSSLFSLTGFRWNGWCLGFVFLATGCGVSDTPVLAPVSGQVMREGSPVADALVIFTPAQGSASSGNTDSQGRFELRYFDGQGGAAVGSHRVKVTTGNPGKPLQPGDPPRPMLEPPEDISLPEPFEVRAGENSFQLPLPPKKKGSART</sequence>
<keyword evidence="4" id="KW-1185">Reference proteome</keyword>
<organism evidence="3 4">
    <name type="scientific">Planctopirus ephydatiae</name>
    <dbReference type="NCBI Taxonomy" id="2528019"/>
    <lineage>
        <taxon>Bacteria</taxon>
        <taxon>Pseudomonadati</taxon>
        <taxon>Planctomycetota</taxon>
        <taxon>Planctomycetia</taxon>
        <taxon>Planctomycetales</taxon>
        <taxon>Planctomycetaceae</taxon>
        <taxon>Planctopirus</taxon>
    </lineage>
</organism>
<proteinExistence type="predicted"/>
<reference evidence="3 4" key="1">
    <citation type="submission" date="2019-02" db="EMBL/GenBank/DDBJ databases">
        <title>Deep-cultivation of Planctomycetes and their phenomic and genomic characterization uncovers novel biology.</title>
        <authorList>
            <person name="Wiegand S."/>
            <person name="Jogler M."/>
            <person name="Boedeker C."/>
            <person name="Pinto D."/>
            <person name="Vollmers J."/>
            <person name="Rivas-Marin E."/>
            <person name="Kohn T."/>
            <person name="Peeters S.H."/>
            <person name="Heuer A."/>
            <person name="Rast P."/>
            <person name="Oberbeckmann S."/>
            <person name="Bunk B."/>
            <person name="Jeske O."/>
            <person name="Meyerdierks A."/>
            <person name="Storesund J.E."/>
            <person name="Kallscheuer N."/>
            <person name="Luecker S."/>
            <person name="Lage O.M."/>
            <person name="Pohl T."/>
            <person name="Merkel B.J."/>
            <person name="Hornburger P."/>
            <person name="Mueller R.-W."/>
            <person name="Bruemmer F."/>
            <person name="Labrenz M."/>
            <person name="Spormann A.M."/>
            <person name="Op den Camp H."/>
            <person name="Overmann J."/>
            <person name="Amann R."/>
            <person name="Jetten M.S.M."/>
            <person name="Mascher T."/>
            <person name="Medema M.H."/>
            <person name="Devos D.P."/>
            <person name="Kaster A.-K."/>
            <person name="Ovreas L."/>
            <person name="Rohde M."/>
            <person name="Galperin M.Y."/>
            <person name="Jogler C."/>
        </authorList>
    </citation>
    <scope>NUCLEOTIDE SEQUENCE [LARGE SCALE GENOMIC DNA]</scope>
    <source>
        <strain evidence="3 4">Spb1</strain>
    </source>
</reference>
<gene>
    <name evidence="3" type="ORF">Spb1_34360</name>
</gene>
<feature type="transmembrane region" description="Helical" evidence="2">
    <location>
        <begin position="21"/>
        <end position="43"/>
    </location>
</feature>
<evidence type="ECO:0000313" key="3">
    <source>
        <dbReference type="EMBL" id="QDV31491.1"/>
    </source>
</evidence>
<evidence type="ECO:0008006" key="5">
    <source>
        <dbReference type="Google" id="ProtNLM"/>
    </source>
</evidence>
<name>A0A518GSE2_9PLAN</name>
<dbReference type="AlphaFoldDB" id="A0A518GSE2"/>
<accession>A0A518GSE2</accession>
<evidence type="ECO:0000256" key="1">
    <source>
        <dbReference type="SAM" id="MobiDB-lite"/>
    </source>
</evidence>
<evidence type="ECO:0000256" key="2">
    <source>
        <dbReference type="SAM" id="Phobius"/>
    </source>
</evidence>
<keyword evidence="2" id="KW-0812">Transmembrane</keyword>
<dbReference type="EMBL" id="CP036299">
    <property type="protein sequence ID" value="QDV31491.1"/>
    <property type="molecule type" value="Genomic_DNA"/>
</dbReference>
<feature type="compositionally biased region" description="Pro residues" evidence="1">
    <location>
        <begin position="124"/>
        <end position="133"/>
    </location>
</feature>
<keyword evidence="2" id="KW-1133">Transmembrane helix</keyword>